<evidence type="ECO:0000313" key="1">
    <source>
        <dbReference type="EMBL" id="AZS06363.1"/>
    </source>
</evidence>
<accession>A0A3S9U7Y9</accession>
<keyword evidence="2" id="KW-1185">Reference proteome</keyword>
<evidence type="ECO:0000313" key="2">
    <source>
        <dbReference type="Proteomes" id="UP000288641"/>
    </source>
</evidence>
<dbReference type="Proteomes" id="UP000288641">
    <property type="component" value="Segment"/>
</dbReference>
<sequence length="144" mass="15949">MAKSIKLKCTWVAGLGTIEKDRLYTARVSDEGNISITVKSPEVEGKKRRIYLSVGVCGEIFLSNGGDVVCRFLELKTKTLKCMRIIGPQKKDSFKPGKRYQIESGRALGGVAGRIFDDEGYGYTLYRDDVGFSCAVATFEAKYL</sequence>
<organism evidence="1 2">
    <name type="scientific">Pantoea phage vB_PagS_AAS23</name>
    <dbReference type="NCBI Taxonomy" id="2499073"/>
    <lineage>
        <taxon>Viruses</taxon>
        <taxon>Duplodnaviria</taxon>
        <taxon>Heunggongvirae</taxon>
        <taxon>Uroviricota</taxon>
        <taxon>Caudoviricetes</taxon>
        <taxon>Drexlerviridae</taxon>
        <taxon>Sauletekiovirus</taxon>
        <taxon>Sauletekiovirus AAS23</taxon>
    </lineage>
</organism>
<name>A0A3S9U7Y9_9CAUD</name>
<protein>
    <submittedName>
        <fullName evidence="1">Uncharacterized protein</fullName>
    </submittedName>
</protein>
<dbReference type="EMBL" id="MK095606">
    <property type="protein sequence ID" value="AZS06363.1"/>
    <property type="molecule type" value="Genomic_DNA"/>
</dbReference>
<reference evidence="1 2" key="1">
    <citation type="submission" date="2018-10" db="EMBL/GenBank/DDBJ databases">
        <title>Complete genome sequence of Pantoea phage vB_PagS_AAS23.</title>
        <authorList>
            <person name="Truncaite L."/>
            <person name="Simoliuniene M."/>
            <person name="Kazlauskas D."/>
            <person name="Meskys R."/>
            <person name="Simoliunas E."/>
        </authorList>
    </citation>
    <scope>NUCLEOTIDE SEQUENCE [LARGE SCALE GENOMIC DNA]</scope>
    <source>
        <strain evidence="1">AAS23</strain>
    </source>
</reference>
<proteinExistence type="predicted"/>
<gene>
    <name evidence="1" type="ORF">AAS23_gp50</name>
</gene>